<dbReference type="EMBL" id="FNHS01000027">
    <property type="protein sequence ID" value="SDO55266.1"/>
    <property type="molecule type" value="Genomic_DNA"/>
</dbReference>
<evidence type="ECO:0000313" key="3">
    <source>
        <dbReference type="Proteomes" id="UP000198704"/>
    </source>
</evidence>
<keyword evidence="1" id="KW-0812">Transmembrane</keyword>
<accession>A0A1H0KHG8</accession>
<dbReference type="Proteomes" id="UP000198704">
    <property type="component" value="Unassembled WGS sequence"/>
</dbReference>
<keyword evidence="1" id="KW-0472">Membrane</keyword>
<gene>
    <name evidence="2" type="ORF">SAMN05216360_12713</name>
</gene>
<dbReference type="STRING" id="582672.SAMN05216360_12713"/>
<proteinExistence type="predicted"/>
<organism evidence="2 3">
    <name type="scientific">Methylobacterium phyllostachyos</name>
    <dbReference type="NCBI Taxonomy" id="582672"/>
    <lineage>
        <taxon>Bacteria</taxon>
        <taxon>Pseudomonadati</taxon>
        <taxon>Pseudomonadota</taxon>
        <taxon>Alphaproteobacteria</taxon>
        <taxon>Hyphomicrobiales</taxon>
        <taxon>Methylobacteriaceae</taxon>
        <taxon>Methylobacterium</taxon>
    </lineage>
</organism>
<sequence length="79" mass="9032">MVAQCAIGYEESVAAEGCYEWRMDLSDLQFWAFLAVAIPGLFLPVIIVWWKGRPIIPITLLSLVFWPGALILALRLRRR</sequence>
<evidence type="ECO:0000313" key="2">
    <source>
        <dbReference type="EMBL" id="SDO55266.1"/>
    </source>
</evidence>
<keyword evidence="3" id="KW-1185">Reference proteome</keyword>
<protein>
    <submittedName>
        <fullName evidence="2">Uncharacterized protein</fullName>
    </submittedName>
</protein>
<feature type="transmembrane region" description="Helical" evidence="1">
    <location>
        <begin position="55"/>
        <end position="74"/>
    </location>
</feature>
<feature type="transmembrane region" description="Helical" evidence="1">
    <location>
        <begin position="30"/>
        <end position="49"/>
    </location>
</feature>
<evidence type="ECO:0000256" key="1">
    <source>
        <dbReference type="SAM" id="Phobius"/>
    </source>
</evidence>
<reference evidence="3" key="1">
    <citation type="submission" date="2016-10" db="EMBL/GenBank/DDBJ databases">
        <authorList>
            <person name="Varghese N."/>
            <person name="Submissions S."/>
        </authorList>
    </citation>
    <scope>NUCLEOTIDE SEQUENCE [LARGE SCALE GENOMIC DNA]</scope>
    <source>
        <strain evidence="3">BL47</strain>
    </source>
</reference>
<keyword evidence="1" id="KW-1133">Transmembrane helix</keyword>
<name>A0A1H0KHG8_9HYPH</name>
<dbReference type="AlphaFoldDB" id="A0A1H0KHG8"/>